<dbReference type="InterPro" id="IPR033650">
    <property type="entry name" value="Ribosomal_mL46_NUDIX"/>
</dbReference>
<dbReference type="SUPFAM" id="SSF55811">
    <property type="entry name" value="Nudix"/>
    <property type="match status" value="1"/>
</dbReference>
<dbReference type="GO" id="GO:0003735">
    <property type="term" value="F:structural constituent of ribosome"/>
    <property type="evidence" value="ECO:0007669"/>
    <property type="project" value="InterPro"/>
</dbReference>
<evidence type="ECO:0000259" key="9">
    <source>
        <dbReference type="Pfam" id="PF11788"/>
    </source>
</evidence>
<keyword evidence="6" id="KW-0687">Ribonucleoprotein</keyword>
<accession>A0A9Q0N103</accession>
<evidence type="ECO:0000256" key="4">
    <source>
        <dbReference type="ARBA" id="ARBA00022980"/>
    </source>
</evidence>
<evidence type="ECO:0000256" key="5">
    <source>
        <dbReference type="ARBA" id="ARBA00023128"/>
    </source>
</evidence>
<dbReference type="AlphaFoldDB" id="A0A9Q0N103"/>
<dbReference type="CDD" id="cd04661">
    <property type="entry name" value="NUDIX_MRP_L46"/>
    <property type="match status" value="1"/>
</dbReference>
<protein>
    <recommendedName>
        <fullName evidence="7">Large ribosomal subunit protein mL46</fullName>
    </recommendedName>
    <alternativeName>
        <fullName evidence="8">39S ribosomal protein L46, mitochondrial</fullName>
    </alternativeName>
</protein>
<name>A0A9Q0N103_9DIPT</name>
<gene>
    <name evidence="10" type="primary">MRPL46</name>
    <name evidence="10" type="ORF">Bhyg_06632</name>
</gene>
<evidence type="ECO:0000256" key="6">
    <source>
        <dbReference type="ARBA" id="ARBA00023274"/>
    </source>
</evidence>
<evidence type="ECO:0000313" key="10">
    <source>
        <dbReference type="EMBL" id="KAJ6641692.1"/>
    </source>
</evidence>
<comment type="caution">
    <text evidence="10">The sequence shown here is derived from an EMBL/GenBank/DDBJ whole genome shotgun (WGS) entry which is preliminary data.</text>
</comment>
<dbReference type="FunFam" id="3.90.79.10:FF:000018">
    <property type="entry name" value="39S ribosomal protein L46, mitochondrial"/>
    <property type="match status" value="1"/>
</dbReference>
<feature type="domain" description="Large ribosomal subunit protein mL46 N-terminal" evidence="9">
    <location>
        <begin position="35"/>
        <end position="131"/>
    </location>
</feature>
<keyword evidence="5" id="KW-0496">Mitochondrion</keyword>
<dbReference type="EMBL" id="WJQU01000002">
    <property type="protein sequence ID" value="KAJ6641692.1"/>
    <property type="molecule type" value="Genomic_DNA"/>
</dbReference>
<comment type="subcellular location">
    <subcellularLocation>
        <location evidence="1">Mitochondrion</location>
    </subcellularLocation>
</comment>
<dbReference type="Pfam" id="PF11788">
    <property type="entry name" value="MRP-L46"/>
    <property type="match status" value="1"/>
</dbReference>
<dbReference type="OrthoDB" id="194611at2759"/>
<dbReference type="PANTHER" id="PTHR13124">
    <property type="entry name" value="39S RIBOSOMAL PROTEIN L46, MITOCHONDRIAL PRECURSOR-RELATED"/>
    <property type="match status" value="1"/>
</dbReference>
<dbReference type="GO" id="GO:0005743">
    <property type="term" value="C:mitochondrial inner membrane"/>
    <property type="evidence" value="ECO:0007669"/>
    <property type="project" value="UniProtKB-ARBA"/>
</dbReference>
<dbReference type="InterPro" id="IPR015797">
    <property type="entry name" value="NUDIX_hydrolase-like_dom_sf"/>
</dbReference>
<organism evidence="10 11">
    <name type="scientific">Pseudolycoriella hygida</name>
    <dbReference type="NCBI Taxonomy" id="35572"/>
    <lineage>
        <taxon>Eukaryota</taxon>
        <taxon>Metazoa</taxon>
        <taxon>Ecdysozoa</taxon>
        <taxon>Arthropoda</taxon>
        <taxon>Hexapoda</taxon>
        <taxon>Insecta</taxon>
        <taxon>Pterygota</taxon>
        <taxon>Neoptera</taxon>
        <taxon>Endopterygota</taxon>
        <taxon>Diptera</taxon>
        <taxon>Nematocera</taxon>
        <taxon>Sciaroidea</taxon>
        <taxon>Sciaridae</taxon>
        <taxon>Pseudolycoriella</taxon>
    </lineage>
</organism>
<evidence type="ECO:0000256" key="1">
    <source>
        <dbReference type="ARBA" id="ARBA00004173"/>
    </source>
</evidence>
<evidence type="ECO:0000256" key="3">
    <source>
        <dbReference type="ARBA" id="ARBA00022946"/>
    </source>
</evidence>
<comment type="similarity">
    <text evidence="2">Belongs to the mitochondrion-specific ribosomal protein mL46 family.</text>
</comment>
<dbReference type="InterPro" id="IPR021757">
    <property type="entry name" value="Ribosomal_mL46_N"/>
</dbReference>
<evidence type="ECO:0000256" key="8">
    <source>
        <dbReference type="ARBA" id="ARBA00035534"/>
    </source>
</evidence>
<keyword evidence="4 10" id="KW-0689">Ribosomal protein</keyword>
<dbReference type="Proteomes" id="UP001151699">
    <property type="component" value="Chromosome B"/>
</dbReference>
<evidence type="ECO:0000256" key="2">
    <source>
        <dbReference type="ARBA" id="ARBA00009070"/>
    </source>
</evidence>
<proteinExistence type="inferred from homology"/>
<keyword evidence="11" id="KW-1185">Reference proteome</keyword>
<dbReference type="PANTHER" id="PTHR13124:SF12">
    <property type="entry name" value="LARGE RIBOSOMAL SUBUNIT PROTEIN ML46"/>
    <property type="match status" value="1"/>
</dbReference>
<evidence type="ECO:0000313" key="11">
    <source>
        <dbReference type="Proteomes" id="UP001151699"/>
    </source>
</evidence>
<sequence>MLKRAVKTFLSHSTSHRVKCAATNAATIDQSNNKWDLYAGVLVERLPVITKSLNKIEQEYLDHLKQLEFEQSSKSDFEMRDEKDKLIAQLSQKGKHDDVDTALQQTAQDLKDAWKDELHQFQLGPRTTEADHKNDVKSTNRKLEETLFLLVEQRLGEEKVMLLPQGKRVNGETMRQTAERVLKENCGDDIDVMFYGNAPCGFYKWKYPSAIRGETVGAKLFFYRASHKKGNVIEKETHFQWLDKVELEEKLPKEYAQSVSQFLL</sequence>
<dbReference type="Gene3D" id="3.90.79.10">
    <property type="entry name" value="Nucleoside Triphosphate Pyrophosphohydrolase"/>
    <property type="match status" value="1"/>
</dbReference>
<reference evidence="10" key="1">
    <citation type="submission" date="2022-07" db="EMBL/GenBank/DDBJ databases">
        <authorList>
            <person name="Trinca V."/>
            <person name="Uliana J.V.C."/>
            <person name="Torres T.T."/>
            <person name="Ward R.J."/>
            <person name="Monesi N."/>
        </authorList>
    </citation>
    <scope>NUCLEOTIDE SEQUENCE</scope>
    <source>
        <strain evidence="10">HSMRA1968</strain>
        <tissue evidence="10">Whole embryos</tissue>
    </source>
</reference>
<dbReference type="InterPro" id="IPR040008">
    <property type="entry name" value="Ribosomal_mL46"/>
</dbReference>
<evidence type="ECO:0000256" key="7">
    <source>
        <dbReference type="ARBA" id="ARBA00035190"/>
    </source>
</evidence>
<dbReference type="GO" id="GO:0005762">
    <property type="term" value="C:mitochondrial large ribosomal subunit"/>
    <property type="evidence" value="ECO:0007669"/>
    <property type="project" value="TreeGrafter"/>
</dbReference>
<keyword evidence="3" id="KW-0809">Transit peptide</keyword>